<feature type="region of interest" description="Disordered" evidence="1">
    <location>
        <begin position="1"/>
        <end position="35"/>
    </location>
</feature>
<evidence type="ECO:0000313" key="4">
    <source>
        <dbReference type="Proteomes" id="UP000185904"/>
    </source>
</evidence>
<dbReference type="InterPro" id="IPR011009">
    <property type="entry name" value="Kinase-like_dom_sf"/>
</dbReference>
<dbReference type="SUPFAM" id="SSF56112">
    <property type="entry name" value="Protein kinase-like (PK-like)"/>
    <property type="match status" value="1"/>
</dbReference>
<dbReference type="Gene3D" id="3.90.1200.10">
    <property type="match status" value="1"/>
</dbReference>
<dbReference type="EMBL" id="LVCJ01000031">
    <property type="protein sequence ID" value="OAL35373.1"/>
    <property type="molecule type" value="Genomic_DNA"/>
</dbReference>
<dbReference type="PANTHER" id="PTHR21310:SF58">
    <property type="entry name" value="AMINOGLYCOSIDE PHOSPHOTRANSFERASE DOMAIN-CONTAINING PROTEIN"/>
    <property type="match status" value="1"/>
</dbReference>
<reference evidence="3 4" key="1">
    <citation type="submission" date="2016-03" db="EMBL/GenBank/DDBJ databases">
        <title>The draft genome sequence of Fonsecaea nubica causative agent of cutaneous subcutaneous infection in human host.</title>
        <authorList>
            <person name="Costa F."/>
            <person name="Sybren D.H."/>
            <person name="Raittz R.T."/>
            <person name="Weiss V.A."/>
            <person name="Leao A.C."/>
            <person name="Gomes R."/>
            <person name="De Souza E.M."/>
            <person name="Pedrosa F.O."/>
            <person name="Steffens M.B."/>
            <person name="Bombassaro A."/>
            <person name="Tadra-Sfeir M.Z."/>
            <person name="Moreno L.F."/>
            <person name="Najafzadeh M.J."/>
            <person name="Felipe M.S."/>
            <person name="Teixeira M."/>
            <person name="Sun J."/>
            <person name="Xi L."/>
            <person name="Castro M.A."/>
            <person name="Vicente V.A."/>
        </authorList>
    </citation>
    <scope>NUCLEOTIDE SEQUENCE [LARGE SCALE GENOMIC DNA]</scope>
    <source>
        <strain evidence="3 4">CBS 269.64</strain>
    </source>
</reference>
<dbReference type="Pfam" id="PF01636">
    <property type="entry name" value="APH"/>
    <property type="match status" value="1"/>
</dbReference>
<dbReference type="InterPro" id="IPR002575">
    <property type="entry name" value="Aminoglycoside_PTrfase"/>
</dbReference>
<dbReference type="InterPro" id="IPR051678">
    <property type="entry name" value="AGP_Transferase"/>
</dbReference>
<dbReference type="OrthoDB" id="2906425at2759"/>
<feature type="compositionally biased region" description="Basic and acidic residues" evidence="1">
    <location>
        <begin position="1"/>
        <end position="12"/>
    </location>
</feature>
<gene>
    <name evidence="3" type="ORF">AYO20_05424</name>
</gene>
<organism evidence="3 4">
    <name type="scientific">Fonsecaea nubica</name>
    <dbReference type="NCBI Taxonomy" id="856822"/>
    <lineage>
        <taxon>Eukaryota</taxon>
        <taxon>Fungi</taxon>
        <taxon>Dikarya</taxon>
        <taxon>Ascomycota</taxon>
        <taxon>Pezizomycotina</taxon>
        <taxon>Eurotiomycetes</taxon>
        <taxon>Chaetothyriomycetidae</taxon>
        <taxon>Chaetothyriales</taxon>
        <taxon>Herpotrichiellaceae</taxon>
        <taxon>Fonsecaea</taxon>
    </lineage>
</organism>
<dbReference type="Proteomes" id="UP000185904">
    <property type="component" value="Unassembled WGS sequence"/>
</dbReference>
<evidence type="ECO:0000256" key="1">
    <source>
        <dbReference type="SAM" id="MobiDB-lite"/>
    </source>
</evidence>
<accession>A0A178D1V2</accession>
<dbReference type="AlphaFoldDB" id="A0A178D1V2"/>
<evidence type="ECO:0000313" key="3">
    <source>
        <dbReference type="EMBL" id="OAL35373.1"/>
    </source>
</evidence>
<feature type="compositionally biased region" description="Polar residues" evidence="1">
    <location>
        <begin position="19"/>
        <end position="28"/>
    </location>
</feature>
<sequence length="278" mass="31915">MGLPDSHLHDHMIQPAPFSPSNSISDSDAGTDETEFNGRWTRESLDDAFKEARKDPSKVFLDSFGRRVFRFENNVIKYGASVDAQEAQTLCFIQRSGLGIRVPEVYAYGMCEKVGFIEMELIEGDILEDIWSQLSKDEKLSIAQQLREIVFRLRSVEGSYIGSLDQRPAVDPRRNRNRGGPFETEAAFNEFLLSNTISTTPPIYRKMLEDLLSTTKHKILLTHGDLSPTNIVVKEGQIVGIIDWEFAGWYPEYWEFVQFFRALYADYRDYADVIFDKL</sequence>
<keyword evidence="4" id="KW-1185">Reference proteome</keyword>
<comment type="caution">
    <text evidence="3">The sequence shown here is derived from an EMBL/GenBank/DDBJ whole genome shotgun (WGS) entry which is preliminary data.</text>
</comment>
<name>A0A178D1V2_9EURO</name>
<dbReference type="GeneID" id="34588841"/>
<feature type="domain" description="Aminoglycoside phosphotransferase" evidence="2">
    <location>
        <begin position="84"/>
        <end position="266"/>
    </location>
</feature>
<dbReference type="CDD" id="cd05120">
    <property type="entry name" value="APH_ChoK_like"/>
    <property type="match status" value="1"/>
</dbReference>
<dbReference type="RefSeq" id="XP_022500385.1">
    <property type="nucleotide sequence ID" value="XM_022643718.1"/>
</dbReference>
<dbReference type="PANTHER" id="PTHR21310">
    <property type="entry name" value="AMINOGLYCOSIDE PHOSPHOTRANSFERASE-RELATED-RELATED"/>
    <property type="match status" value="1"/>
</dbReference>
<protein>
    <recommendedName>
        <fullName evidence="2">Aminoglycoside phosphotransferase domain-containing protein</fullName>
    </recommendedName>
</protein>
<evidence type="ECO:0000259" key="2">
    <source>
        <dbReference type="Pfam" id="PF01636"/>
    </source>
</evidence>
<proteinExistence type="predicted"/>